<name>A0A9X3TXE0_9PROT</name>
<reference evidence="4" key="2">
    <citation type="journal article" date="2023" name="Syst. Appl. Microbiol.">
        <title>Govania unica gen. nov., sp. nov., a rare biosphere bacterium that represents a novel family in the class Alphaproteobacteria.</title>
        <authorList>
            <person name="Vandamme P."/>
            <person name="Peeters C."/>
            <person name="Hettiarachchi A."/>
            <person name="Cnockaert M."/>
            <person name="Carlier A."/>
        </authorList>
    </citation>
    <scope>NUCLEOTIDE SEQUENCE</scope>
    <source>
        <strain evidence="4">LMG 31809</strain>
    </source>
</reference>
<dbReference type="Proteomes" id="UP001141619">
    <property type="component" value="Unassembled WGS sequence"/>
</dbReference>
<keyword evidence="2" id="KW-0472">Membrane</keyword>
<reference evidence="4" key="1">
    <citation type="submission" date="2022-08" db="EMBL/GenBank/DDBJ databases">
        <authorList>
            <person name="Vandamme P."/>
            <person name="Hettiarachchi A."/>
            <person name="Peeters C."/>
            <person name="Cnockaert M."/>
            <person name="Carlier A."/>
        </authorList>
    </citation>
    <scope>NUCLEOTIDE SEQUENCE</scope>
    <source>
        <strain evidence="4">LMG 31809</strain>
    </source>
</reference>
<accession>A0A9X3TXE0</accession>
<dbReference type="Pfam" id="PF02470">
    <property type="entry name" value="MlaD"/>
    <property type="match status" value="1"/>
</dbReference>
<keyword evidence="2" id="KW-0812">Transmembrane</keyword>
<evidence type="ECO:0000256" key="1">
    <source>
        <dbReference type="SAM" id="MobiDB-lite"/>
    </source>
</evidence>
<evidence type="ECO:0000313" key="5">
    <source>
        <dbReference type="Proteomes" id="UP001141619"/>
    </source>
</evidence>
<comment type="caution">
    <text evidence="4">The sequence shown here is derived from an EMBL/GenBank/DDBJ whole genome shotgun (WGS) entry which is preliminary data.</text>
</comment>
<feature type="domain" description="Mce/MlaD" evidence="3">
    <location>
        <begin position="46"/>
        <end position="116"/>
    </location>
</feature>
<dbReference type="RefSeq" id="WP_274943138.1">
    <property type="nucleotide sequence ID" value="NZ_JANWOI010000002.1"/>
</dbReference>
<organism evidence="4 5">
    <name type="scientific">Govanella unica</name>
    <dbReference type="NCBI Taxonomy" id="2975056"/>
    <lineage>
        <taxon>Bacteria</taxon>
        <taxon>Pseudomonadati</taxon>
        <taxon>Pseudomonadota</taxon>
        <taxon>Alphaproteobacteria</taxon>
        <taxon>Emcibacterales</taxon>
        <taxon>Govanellaceae</taxon>
        <taxon>Govanella</taxon>
    </lineage>
</organism>
<dbReference type="EMBL" id="JANWOI010000002">
    <property type="protein sequence ID" value="MDA5193435.1"/>
    <property type="molecule type" value="Genomic_DNA"/>
</dbReference>
<evidence type="ECO:0000313" key="4">
    <source>
        <dbReference type="EMBL" id="MDA5193435.1"/>
    </source>
</evidence>
<sequence>METRANYALIGSIVLALVVAIFGFIIWVSKLELDKDYAVYDILFESSVAGLTEGAPVRYKGISIGQVRKLAIDSKNPSFIRATIKVRSDAPIFEDTTASLDSQGFTGVASILLDTGPGANKPLRIRPGEEYPVIQVKPSQMQELFSSVPQVMAQASQTIAELHKLLGDENRALITSILKNVDKVSGDIAHTTPDLHKSLDNFNSMSAEIKETAAAYRQLASTLDQSVTTDLKPALADVHKTTQALNSMAADLEGMVADSRGPITAFTNNTLPEAAEFISEARRLAATLSRVAERLERDPGEFLSQGKQPEYKTK</sequence>
<dbReference type="AlphaFoldDB" id="A0A9X3TXE0"/>
<proteinExistence type="predicted"/>
<protein>
    <submittedName>
        <fullName evidence="4">MCE family protein</fullName>
    </submittedName>
</protein>
<dbReference type="PANTHER" id="PTHR36698">
    <property type="entry name" value="BLL5892 PROTEIN"/>
    <property type="match status" value="1"/>
</dbReference>
<feature type="region of interest" description="Disordered" evidence="1">
    <location>
        <begin position="295"/>
        <end position="314"/>
    </location>
</feature>
<gene>
    <name evidence="4" type="ORF">NYP16_05640</name>
</gene>
<keyword evidence="2" id="KW-1133">Transmembrane helix</keyword>
<keyword evidence="5" id="KW-1185">Reference proteome</keyword>
<evidence type="ECO:0000259" key="3">
    <source>
        <dbReference type="Pfam" id="PF02470"/>
    </source>
</evidence>
<dbReference type="PANTHER" id="PTHR36698:SF2">
    <property type="entry name" value="MCE_MLAD DOMAIN-CONTAINING PROTEIN"/>
    <property type="match status" value="1"/>
</dbReference>
<feature type="transmembrane region" description="Helical" evidence="2">
    <location>
        <begin position="7"/>
        <end position="28"/>
    </location>
</feature>
<evidence type="ECO:0000256" key="2">
    <source>
        <dbReference type="SAM" id="Phobius"/>
    </source>
</evidence>
<dbReference type="InterPro" id="IPR003399">
    <property type="entry name" value="Mce/MlaD"/>
</dbReference>